<keyword evidence="5 9" id="KW-0627">Porphyrin biosynthesis</keyword>
<evidence type="ECO:0000259" key="10">
    <source>
        <dbReference type="Pfam" id="PF02602"/>
    </source>
</evidence>
<comment type="pathway">
    <text evidence="1 9">Porphyrin-containing compound metabolism; protoporphyrin-IX biosynthesis; coproporphyrinogen-III from 5-aminolevulinate: step 3/4.</text>
</comment>
<dbReference type="GO" id="GO:0006780">
    <property type="term" value="P:uroporphyrinogen III biosynthetic process"/>
    <property type="evidence" value="ECO:0007669"/>
    <property type="project" value="UniProtKB-UniRule"/>
</dbReference>
<dbReference type="InterPro" id="IPR003754">
    <property type="entry name" value="4pyrrol_synth_uPrphyn_synth"/>
</dbReference>
<name>A0A7Y9ITS8_9BURK</name>
<organism evidence="11 12">
    <name type="scientific">Pigmentiphaga litoralis</name>
    <dbReference type="NCBI Taxonomy" id="516702"/>
    <lineage>
        <taxon>Bacteria</taxon>
        <taxon>Pseudomonadati</taxon>
        <taxon>Pseudomonadota</taxon>
        <taxon>Betaproteobacteria</taxon>
        <taxon>Burkholderiales</taxon>
        <taxon>Alcaligenaceae</taxon>
        <taxon>Pigmentiphaga</taxon>
    </lineage>
</organism>
<comment type="catalytic activity">
    <reaction evidence="8 9">
        <text>hydroxymethylbilane = uroporphyrinogen III + H2O</text>
        <dbReference type="Rhea" id="RHEA:18965"/>
        <dbReference type="ChEBI" id="CHEBI:15377"/>
        <dbReference type="ChEBI" id="CHEBI:57308"/>
        <dbReference type="ChEBI" id="CHEBI:57845"/>
        <dbReference type="EC" id="4.2.1.75"/>
    </reaction>
</comment>
<evidence type="ECO:0000256" key="7">
    <source>
        <dbReference type="ARBA" id="ARBA00040167"/>
    </source>
</evidence>
<keyword evidence="12" id="KW-1185">Reference proteome</keyword>
<dbReference type="Pfam" id="PF02602">
    <property type="entry name" value="HEM4"/>
    <property type="match status" value="1"/>
</dbReference>
<comment type="similarity">
    <text evidence="2 9">Belongs to the uroporphyrinogen-III synthase family.</text>
</comment>
<comment type="caution">
    <text evidence="11">The sequence shown here is derived from an EMBL/GenBank/DDBJ whole genome shotgun (WGS) entry which is preliminary data.</text>
</comment>
<proteinExistence type="inferred from homology"/>
<dbReference type="AlphaFoldDB" id="A0A7Y9ITS8"/>
<feature type="domain" description="Tetrapyrrole biosynthesis uroporphyrinogen III synthase" evidence="10">
    <location>
        <begin position="30"/>
        <end position="250"/>
    </location>
</feature>
<protein>
    <recommendedName>
        <fullName evidence="7 9">Uroporphyrinogen-III synthase</fullName>
        <ecNumber evidence="3 9">4.2.1.75</ecNumber>
    </recommendedName>
</protein>
<evidence type="ECO:0000256" key="3">
    <source>
        <dbReference type="ARBA" id="ARBA00013109"/>
    </source>
</evidence>
<dbReference type="Proteomes" id="UP000542125">
    <property type="component" value="Unassembled WGS sequence"/>
</dbReference>
<dbReference type="GO" id="GO:0004852">
    <property type="term" value="F:uroporphyrinogen-III synthase activity"/>
    <property type="evidence" value="ECO:0007669"/>
    <property type="project" value="UniProtKB-UniRule"/>
</dbReference>
<accession>A0A7Y9ITS8</accession>
<evidence type="ECO:0000256" key="2">
    <source>
        <dbReference type="ARBA" id="ARBA00008133"/>
    </source>
</evidence>
<dbReference type="Gene3D" id="3.40.50.10090">
    <property type="match status" value="2"/>
</dbReference>
<evidence type="ECO:0000256" key="4">
    <source>
        <dbReference type="ARBA" id="ARBA00023239"/>
    </source>
</evidence>
<dbReference type="PANTHER" id="PTHR38042:SF1">
    <property type="entry name" value="UROPORPHYRINOGEN-III SYNTHASE, CHLOROPLASTIC"/>
    <property type="match status" value="1"/>
</dbReference>
<dbReference type="GO" id="GO:0006782">
    <property type="term" value="P:protoporphyrinogen IX biosynthetic process"/>
    <property type="evidence" value="ECO:0007669"/>
    <property type="project" value="UniProtKB-UniRule"/>
</dbReference>
<evidence type="ECO:0000256" key="1">
    <source>
        <dbReference type="ARBA" id="ARBA00004772"/>
    </source>
</evidence>
<dbReference type="InterPro" id="IPR039793">
    <property type="entry name" value="UROS/Hem4"/>
</dbReference>
<evidence type="ECO:0000256" key="6">
    <source>
        <dbReference type="ARBA" id="ARBA00037589"/>
    </source>
</evidence>
<evidence type="ECO:0000256" key="8">
    <source>
        <dbReference type="ARBA" id="ARBA00048617"/>
    </source>
</evidence>
<dbReference type="EMBL" id="JACBYR010000001">
    <property type="protein sequence ID" value="NYE82720.1"/>
    <property type="molecule type" value="Genomic_DNA"/>
</dbReference>
<dbReference type="PANTHER" id="PTHR38042">
    <property type="entry name" value="UROPORPHYRINOGEN-III SYNTHASE, CHLOROPLASTIC"/>
    <property type="match status" value="1"/>
</dbReference>
<dbReference type="SUPFAM" id="SSF69618">
    <property type="entry name" value="HemD-like"/>
    <property type="match status" value="1"/>
</dbReference>
<keyword evidence="4 9" id="KW-0456">Lyase</keyword>
<evidence type="ECO:0000256" key="5">
    <source>
        <dbReference type="ARBA" id="ARBA00023244"/>
    </source>
</evidence>
<sequence>MPRTPMASDGRQAAAAQPVVLTRPAGQNAALAARLRAAGRDVLELPSLQLTPLPGPAPDPAAFDLVVFVSGNAVRFYLDTRQDAYGAWLPWPVNVPAATVGPSSSAALRAHPAFGDAPSVIQPSSDAATFDSESLWTELAALAPMPSTALIVRGGSGPEGRGRDWLAARLREAGVAVTIHSAYRREPAPWSDDAMATLQAWAAAGRSAVILVTSKEGADALQAAAQAAGLLDWYAGCRLIATHPRIAAHVAIALPSNGSVPRGLGAGEPLLQISSPRDDDIFAAIESTP</sequence>
<comment type="function">
    <text evidence="6 9">Catalyzes cyclization of the linear tetrapyrrole, hydroxymethylbilane, to the macrocyclic uroporphyrinogen III.</text>
</comment>
<dbReference type="EC" id="4.2.1.75" evidence="3 9"/>
<dbReference type="RefSeq" id="WP_257022126.1">
    <property type="nucleotide sequence ID" value="NZ_JACBYR010000001.1"/>
</dbReference>
<gene>
    <name evidence="11" type="ORF">FHW18_001991</name>
</gene>
<evidence type="ECO:0000313" key="12">
    <source>
        <dbReference type="Proteomes" id="UP000542125"/>
    </source>
</evidence>
<dbReference type="CDD" id="cd06578">
    <property type="entry name" value="HemD"/>
    <property type="match status" value="1"/>
</dbReference>
<evidence type="ECO:0000313" key="11">
    <source>
        <dbReference type="EMBL" id="NYE82720.1"/>
    </source>
</evidence>
<reference evidence="11 12" key="1">
    <citation type="submission" date="2020-07" db="EMBL/GenBank/DDBJ databases">
        <title>Genomic Encyclopedia of Type Strains, Phase IV (KMG-V): Genome sequencing to study the core and pangenomes of soil and plant-associated prokaryotes.</title>
        <authorList>
            <person name="Whitman W."/>
        </authorList>
    </citation>
    <scope>NUCLEOTIDE SEQUENCE [LARGE SCALE GENOMIC DNA]</scope>
    <source>
        <strain evidence="11 12">SAS40</strain>
    </source>
</reference>
<evidence type="ECO:0000256" key="9">
    <source>
        <dbReference type="RuleBase" id="RU366031"/>
    </source>
</evidence>
<dbReference type="InterPro" id="IPR036108">
    <property type="entry name" value="4pyrrol_syn_uPrphyn_synt_sf"/>
</dbReference>